<feature type="compositionally biased region" description="Polar residues" evidence="1">
    <location>
        <begin position="338"/>
        <end position="364"/>
    </location>
</feature>
<name>A0ABR1SK12_9PEZI</name>
<feature type="compositionally biased region" description="Polar residues" evidence="1">
    <location>
        <begin position="144"/>
        <end position="156"/>
    </location>
</feature>
<evidence type="ECO:0000313" key="3">
    <source>
        <dbReference type="Proteomes" id="UP001444661"/>
    </source>
</evidence>
<dbReference type="Pfam" id="PF10452">
    <property type="entry name" value="TCO89"/>
    <property type="match status" value="1"/>
</dbReference>
<comment type="caution">
    <text evidence="2">The sequence shown here is derived from an EMBL/GenBank/DDBJ whole genome shotgun (WGS) entry which is preliminary data.</text>
</comment>
<dbReference type="InterPro" id="IPR018857">
    <property type="entry name" value="TORC1_cplx_su_TCO89"/>
</dbReference>
<dbReference type="PANTHER" id="PTHR22794:SF2">
    <property type="entry name" value="THAP DOMAIN-CONTAINING PROTEIN 11"/>
    <property type="match status" value="1"/>
</dbReference>
<sequence>MVNKDRDSDTSASAGQTAHGSQSKRPALQHHVSHDSDSQVSDQASQLYAHQRPKKHHLVGGGSRLHARVPSSKGLHKNHHQLAPAAKLTHPSSSLTQQNRRHASPSPERTERTERPERPERPPMLPATHRRTTSDVRLARIDSPASSNLKKSASHTSIKRNRSHVDVGKRAKSGANIKRSSSTKDVSKLKGPKSQVHFDLGNDGQDEENEWVDASGSASPYLSRRGSVVGSGQSSAKPPASPEHTSKSPHHQHEAISEEEPRGRPSTPDRERLQHKEYLTSRLLQRTPSHGAPPKMSSETARVQPHTNSPDSNLSRDSSVAYGSTPKMGSAADELTSRFVSGPSSGVNADTGSYFSPTKASSARQGDLTKRPRSMVNLQKEPRQAATDEYEVDDDSALAPRSRRSGYRAPPAEKSRTQQKLNLQRASSSMEPVQAGKGVSAISASPLVGSSAYDNRDPRISRLLERTGMEYLVVRRYQNPIARSITRLRQLPGADRTHHIPKQNGAYGSMHSKKPSSVAGLGSARHSFIETNGTASRSRPDTPRRTQSIRTIRTNGANSSFEAEDETVHERLSGTSYADDDNEGITTLLRNLWEKNLDLSASQD</sequence>
<gene>
    <name evidence="2" type="ORF">PG993_009655</name>
</gene>
<feature type="compositionally biased region" description="Basic and acidic residues" evidence="1">
    <location>
        <begin position="251"/>
        <end position="279"/>
    </location>
</feature>
<organism evidence="2 3">
    <name type="scientific">Apiospora rasikravindrae</name>
    <dbReference type="NCBI Taxonomy" id="990691"/>
    <lineage>
        <taxon>Eukaryota</taxon>
        <taxon>Fungi</taxon>
        <taxon>Dikarya</taxon>
        <taxon>Ascomycota</taxon>
        <taxon>Pezizomycotina</taxon>
        <taxon>Sordariomycetes</taxon>
        <taxon>Xylariomycetidae</taxon>
        <taxon>Amphisphaeriales</taxon>
        <taxon>Apiosporaceae</taxon>
        <taxon>Apiospora</taxon>
    </lineage>
</organism>
<reference evidence="2 3" key="1">
    <citation type="submission" date="2023-01" db="EMBL/GenBank/DDBJ databases">
        <title>Analysis of 21 Apiospora genomes using comparative genomics revels a genus with tremendous synthesis potential of carbohydrate active enzymes and secondary metabolites.</title>
        <authorList>
            <person name="Sorensen T."/>
        </authorList>
    </citation>
    <scope>NUCLEOTIDE SEQUENCE [LARGE SCALE GENOMIC DNA]</scope>
    <source>
        <strain evidence="2 3">CBS 33761</strain>
    </source>
</reference>
<protein>
    <submittedName>
        <fullName evidence="2">Uncharacterized protein</fullName>
    </submittedName>
</protein>
<keyword evidence="3" id="KW-1185">Reference proteome</keyword>
<evidence type="ECO:0000256" key="1">
    <source>
        <dbReference type="SAM" id="MobiDB-lite"/>
    </source>
</evidence>
<feature type="compositionally biased region" description="Polar residues" evidence="1">
    <location>
        <begin position="10"/>
        <end position="24"/>
    </location>
</feature>
<evidence type="ECO:0000313" key="2">
    <source>
        <dbReference type="EMBL" id="KAK8034660.1"/>
    </source>
</evidence>
<feature type="region of interest" description="Disordered" evidence="1">
    <location>
        <begin position="495"/>
        <end position="520"/>
    </location>
</feature>
<feature type="compositionally biased region" description="Basic and acidic residues" evidence="1">
    <location>
        <begin position="108"/>
        <end position="121"/>
    </location>
</feature>
<dbReference type="PANTHER" id="PTHR22794">
    <property type="entry name" value="THAP DOMAIN PROTEIN 11"/>
    <property type="match status" value="1"/>
</dbReference>
<dbReference type="EMBL" id="JAQQWK010000009">
    <property type="protein sequence ID" value="KAK8034660.1"/>
    <property type="molecule type" value="Genomic_DNA"/>
</dbReference>
<dbReference type="Proteomes" id="UP001444661">
    <property type="component" value="Unassembled WGS sequence"/>
</dbReference>
<feature type="compositionally biased region" description="Polar residues" evidence="1">
    <location>
        <begin position="418"/>
        <end position="431"/>
    </location>
</feature>
<proteinExistence type="predicted"/>
<feature type="compositionally biased region" description="Polar residues" evidence="1">
    <location>
        <begin position="297"/>
        <end position="322"/>
    </location>
</feature>
<feature type="compositionally biased region" description="Low complexity" evidence="1">
    <location>
        <begin position="223"/>
        <end position="235"/>
    </location>
</feature>
<accession>A0ABR1SK12</accession>
<feature type="region of interest" description="Disordered" evidence="1">
    <location>
        <begin position="1"/>
        <end position="434"/>
    </location>
</feature>